<keyword evidence="3" id="KW-1185">Reference proteome</keyword>
<dbReference type="Proteomes" id="UP001550378">
    <property type="component" value="Unassembled WGS sequence"/>
</dbReference>
<evidence type="ECO:0000313" key="2">
    <source>
        <dbReference type="EMBL" id="MEU0708737.1"/>
    </source>
</evidence>
<sequence>MKKKCIRVAAAAALTAVAVGAAAPLAQAAEVQRQQAAGEVVEESLRPTAADVRDLVARMRKDGADPALVAEFERHAERLENPDAHQRTKRALGMGTIVRKLVVAGLRHGGVWAGKIIGKVSKKSGAFISRNGNKIADAIEDVEGWSETALTVAMVRAGIPTDVAHDIARAIMLVAL</sequence>
<feature type="chain" id="PRO_5046003943" description="Secreted protein" evidence="1">
    <location>
        <begin position="29"/>
        <end position="176"/>
    </location>
</feature>
<keyword evidence="1" id="KW-0732">Signal</keyword>
<evidence type="ECO:0008006" key="4">
    <source>
        <dbReference type="Google" id="ProtNLM"/>
    </source>
</evidence>
<evidence type="ECO:0000313" key="3">
    <source>
        <dbReference type="Proteomes" id="UP001550378"/>
    </source>
</evidence>
<reference evidence="2 3" key="1">
    <citation type="submission" date="2024-06" db="EMBL/GenBank/DDBJ databases">
        <title>The Natural Products Discovery Center: Release of the First 8490 Sequenced Strains for Exploring Actinobacteria Biosynthetic Diversity.</title>
        <authorList>
            <person name="Kalkreuter E."/>
            <person name="Kautsar S.A."/>
            <person name="Yang D."/>
            <person name="Bader C.D."/>
            <person name="Teijaro C.N."/>
            <person name="Fluegel L."/>
            <person name="Davis C.M."/>
            <person name="Simpson J.R."/>
            <person name="Lauterbach L."/>
            <person name="Steele A.D."/>
            <person name="Gui C."/>
            <person name="Meng S."/>
            <person name="Li G."/>
            <person name="Viehrig K."/>
            <person name="Ye F."/>
            <person name="Su P."/>
            <person name="Kiefer A.F."/>
            <person name="Nichols A."/>
            <person name="Cepeda A.J."/>
            <person name="Yan W."/>
            <person name="Fan B."/>
            <person name="Jiang Y."/>
            <person name="Adhikari A."/>
            <person name="Zheng C.-J."/>
            <person name="Schuster L."/>
            <person name="Cowan T.M."/>
            <person name="Smanski M.J."/>
            <person name="Chevrette M.G."/>
            <person name="De Carvalho L.P.S."/>
            <person name="Shen B."/>
        </authorList>
    </citation>
    <scope>NUCLEOTIDE SEQUENCE [LARGE SCALE GENOMIC DNA]</scope>
    <source>
        <strain evidence="2 3">NPDC006337</strain>
    </source>
</reference>
<comment type="caution">
    <text evidence="2">The sequence shown here is derived from an EMBL/GenBank/DDBJ whole genome shotgun (WGS) entry which is preliminary data.</text>
</comment>
<dbReference type="EMBL" id="JBEXZR010000012">
    <property type="protein sequence ID" value="MEU0708737.1"/>
    <property type="molecule type" value="Genomic_DNA"/>
</dbReference>
<protein>
    <recommendedName>
        <fullName evidence="4">Secreted protein</fullName>
    </recommendedName>
</protein>
<feature type="signal peptide" evidence="1">
    <location>
        <begin position="1"/>
        <end position="28"/>
    </location>
</feature>
<accession>A0ABV2W5D7</accession>
<name>A0ABV2W5D7_9ACTN</name>
<evidence type="ECO:0000256" key="1">
    <source>
        <dbReference type="SAM" id="SignalP"/>
    </source>
</evidence>
<proteinExistence type="predicted"/>
<dbReference type="RefSeq" id="WP_359653833.1">
    <property type="nucleotide sequence ID" value="NZ_JBEXZP010000030.1"/>
</dbReference>
<gene>
    <name evidence="2" type="ORF">ABZ508_15395</name>
</gene>
<organism evidence="2 3">
    <name type="scientific">Streptomyces lavendulocolor</name>
    <dbReference type="NCBI Taxonomy" id="67316"/>
    <lineage>
        <taxon>Bacteria</taxon>
        <taxon>Bacillati</taxon>
        <taxon>Actinomycetota</taxon>
        <taxon>Actinomycetes</taxon>
        <taxon>Kitasatosporales</taxon>
        <taxon>Streptomycetaceae</taxon>
        <taxon>Streptomyces</taxon>
    </lineage>
</organism>